<keyword evidence="4" id="KW-0560">Oxidoreductase</keyword>
<dbReference type="AlphaFoldDB" id="A0A853DV24"/>
<feature type="signal peptide" evidence="3">
    <location>
        <begin position="1"/>
        <end position="34"/>
    </location>
</feature>
<evidence type="ECO:0000256" key="2">
    <source>
        <dbReference type="SAM" id="Phobius"/>
    </source>
</evidence>
<evidence type="ECO:0000313" key="5">
    <source>
        <dbReference type="Proteomes" id="UP000521075"/>
    </source>
</evidence>
<dbReference type="EC" id="1.3.98.1" evidence="4"/>
<reference evidence="4 5" key="1">
    <citation type="submission" date="2020-07" db="EMBL/GenBank/DDBJ databases">
        <title>Sequencing the genomes of 1000 actinobacteria strains.</title>
        <authorList>
            <person name="Klenk H.-P."/>
        </authorList>
    </citation>
    <scope>NUCLEOTIDE SEQUENCE [LARGE SCALE GENOMIC DNA]</scope>
    <source>
        <strain evidence="4 5">DSM 15166</strain>
    </source>
</reference>
<proteinExistence type="predicted"/>
<evidence type="ECO:0000256" key="1">
    <source>
        <dbReference type="SAM" id="MobiDB-lite"/>
    </source>
</evidence>
<dbReference type="GO" id="GO:0005975">
    <property type="term" value="P:carbohydrate metabolic process"/>
    <property type="evidence" value="ECO:0007669"/>
    <property type="project" value="UniProtKB-ARBA"/>
</dbReference>
<name>A0A853DV24_9MICO</name>
<feature type="region of interest" description="Disordered" evidence="1">
    <location>
        <begin position="334"/>
        <end position="366"/>
    </location>
</feature>
<keyword evidence="2" id="KW-0812">Transmembrane</keyword>
<feature type="transmembrane region" description="Helical" evidence="2">
    <location>
        <begin position="295"/>
        <end position="312"/>
    </location>
</feature>
<comment type="caution">
    <text evidence="4">The sequence shown here is derived from an EMBL/GenBank/DDBJ whole genome shotgun (WGS) entry which is preliminary data.</text>
</comment>
<sequence length="366" mass="38612">MPSTQTLPLRPVRAVAALLAALAAALLGVGPAFADDVDSISAGPGDDRTRLSYQLQPGQHLEDEYVVRNTGTTPQNVTLFATDAFNTDEGEFALLDTAKKPTAAGTWVLFDGSQPSEAFALAPGEQRTVPFTLTVPADAGPGDHAGGIVVSSQKGDGQILVDRRVATRLYVRVPGDLQPALTIANVSADYQAEWNPFAGSTAVTFTVRNSGNVALGATMLVGAKALFGIPAGTAVRQDLPELLPGSTRTLTVVVPGTAQVGYLNPYVQLQPAVEKDALNPGPLALVSRDTVIAAVPWWILVLAALVAGFFLFRRWRRRSDGKRAEAWIAYTEEEARRKAREEQDGAGSVEAEPVTASTAPGEDSGR</sequence>
<keyword evidence="2" id="KW-1133">Transmembrane helix</keyword>
<organism evidence="4 5">
    <name type="scientific">Leifsonia naganoensis</name>
    <dbReference type="NCBI Taxonomy" id="150025"/>
    <lineage>
        <taxon>Bacteria</taxon>
        <taxon>Bacillati</taxon>
        <taxon>Actinomycetota</taxon>
        <taxon>Actinomycetes</taxon>
        <taxon>Micrococcales</taxon>
        <taxon>Microbacteriaceae</taxon>
        <taxon>Leifsonia</taxon>
    </lineage>
</organism>
<dbReference type="Proteomes" id="UP000521075">
    <property type="component" value="Unassembled WGS sequence"/>
</dbReference>
<dbReference type="RefSeq" id="WP_179700828.1">
    <property type="nucleotide sequence ID" value="NZ_BAAAHA010000010.1"/>
</dbReference>
<dbReference type="Gene3D" id="2.60.40.10">
    <property type="entry name" value="Immunoglobulins"/>
    <property type="match status" value="1"/>
</dbReference>
<feature type="chain" id="PRO_5032800600" evidence="3">
    <location>
        <begin position="35"/>
        <end position="366"/>
    </location>
</feature>
<protein>
    <submittedName>
        <fullName evidence="4">Dihydroorotate dehydrogenase (Fumarate)</fullName>
        <ecNumber evidence="4">1.3.98.1</ecNumber>
    </submittedName>
</protein>
<keyword evidence="5" id="KW-1185">Reference proteome</keyword>
<gene>
    <name evidence="4" type="ORF">HNR14_001881</name>
</gene>
<evidence type="ECO:0000313" key="4">
    <source>
        <dbReference type="EMBL" id="NYK10000.1"/>
    </source>
</evidence>
<accession>A0A853DV24</accession>
<keyword evidence="2" id="KW-0472">Membrane</keyword>
<feature type="compositionally biased region" description="Basic and acidic residues" evidence="1">
    <location>
        <begin position="334"/>
        <end position="343"/>
    </location>
</feature>
<dbReference type="InterPro" id="IPR013783">
    <property type="entry name" value="Ig-like_fold"/>
</dbReference>
<dbReference type="EMBL" id="JACCHJ010000001">
    <property type="protein sequence ID" value="NYK10000.1"/>
    <property type="molecule type" value="Genomic_DNA"/>
</dbReference>
<evidence type="ECO:0000256" key="3">
    <source>
        <dbReference type="SAM" id="SignalP"/>
    </source>
</evidence>
<keyword evidence="3" id="KW-0732">Signal</keyword>
<dbReference type="GO" id="GO:1990663">
    <property type="term" value="F:dihydroorotate dehydrogenase (fumarate) activity"/>
    <property type="evidence" value="ECO:0007669"/>
    <property type="project" value="UniProtKB-EC"/>
</dbReference>